<dbReference type="Gene3D" id="1.20.140.10">
    <property type="entry name" value="Butyryl-CoA Dehydrogenase, subunit A, domain 3"/>
    <property type="match status" value="1"/>
</dbReference>
<name>A0A9W7KYQ8_9STRA</name>
<gene>
    <name evidence="26" type="ORF">TrLO_g11967</name>
</gene>
<dbReference type="GO" id="GO:0004672">
    <property type="term" value="F:protein kinase activity"/>
    <property type="evidence" value="ECO:0007669"/>
    <property type="project" value="InterPro"/>
</dbReference>
<dbReference type="Gene3D" id="1.10.540.10">
    <property type="entry name" value="Acyl-CoA dehydrogenase/oxidase, N-terminal domain"/>
    <property type="match status" value="1"/>
</dbReference>
<dbReference type="InterPro" id="IPR046373">
    <property type="entry name" value="Acyl-CoA_Oxase/DH_mid-dom_sf"/>
</dbReference>
<dbReference type="Pfam" id="PF02771">
    <property type="entry name" value="Acyl-CoA_dh_N"/>
    <property type="match status" value="1"/>
</dbReference>
<reference evidence="27" key="1">
    <citation type="journal article" date="2023" name="Commun. Biol.">
        <title>Genome analysis of Parmales, the sister group of diatoms, reveals the evolutionary specialization of diatoms from phago-mixotrophs to photoautotrophs.</title>
        <authorList>
            <person name="Ban H."/>
            <person name="Sato S."/>
            <person name="Yoshikawa S."/>
            <person name="Yamada K."/>
            <person name="Nakamura Y."/>
            <person name="Ichinomiya M."/>
            <person name="Sato N."/>
            <person name="Blanc-Mathieu R."/>
            <person name="Endo H."/>
            <person name="Kuwata A."/>
            <person name="Ogata H."/>
        </authorList>
    </citation>
    <scope>NUCLEOTIDE SEQUENCE [LARGE SCALE GENOMIC DNA]</scope>
    <source>
        <strain evidence="27">NIES 3700</strain>
    </source>
</reference>
<comment type="function">
    <text evidence="15">Acyl-CoA dehydrogenase, that exhibits maximal activity towards saturated C22-CoA. Probably participates in beta-oxydation and energy production but could also play a role in the metabolism of specific fatty acids to control fatty acids composition of cellular lipids in brain.</text>
</comment>
<dbReference type="PANTHER" id="PTHR48083:SF13">
    <property type="entry name" value="ACYL-COA DEHYDROGENASE FAMILY MEMBER 11"/>
    <property type="match status" value="1"/>
</dbReference>
<keyword evidence="7" id="KW-0285">Flavoprotein</keyword>
<evidence type="ECO:0000259" key="24">
    <source>
        <dbReference type="Pfam" id="PF02770"/>
    </source>
</evidence>
<evidence type="ECO:0000256" key="7">
    <source>
        <dbReference type="ARBA" id="ARBA00022630"/>
    </source>
</evidence>
<evidence type="ECO:0000256" key="19">
    <source>
        <dbReference type="ARBA" id="ARBA00048395"/>
    </source>
</evidence>
<dbReference type="InterPro" id="IPR008266">
    <property type="entry name" value="Tyr_kinase_AS"/>
</dbReference>
<keyword evidence="9" id="KW-0276">Fatty acid metabolism</keyword>
<dbReference type="PANTHER" id="PTHR48083">
    <property type="entry name" value="MEDIUM-CHAIN SPECIFIC ACYL-COA DEHYDROGENASE, MITOCHONDRIAL-RELATED"/>
    <property type="match status" value="1"/>
</dbReference>
<evidence type="ECO:0000256" key="3">
    <source>
        <dbReference type="ARBA" id="ARBA00004325"/>
    </source>
</evidence>
<protein>
    <recommendedName>
        <fullName evidence="14">Acyl-CoA dehydrogenase family member 11</fullName>
    </recommendedName>
</protein>
<evidence type="ECO:0000256" key="20">
    <source>
        <dbReference type="ARBA" id="ARBA00048399"/>
    </source>
</evidence>
<feature type="domain" description="Acyl-CoA oxidase/dehydrogenase middle" evidence="24">
    <location>
        <begin position="527"/>
        <end position="630"/>
    </location>
</feature>
<keyword evidence="10" id="KW-0560">Oxidoreductase</keyword>
<dbReference type="Proteomes" id="UP001165122">
    <property type="component" value="Unassembled WGS sequence"/>
</dbReference>
<dbReference type="InterPro" id="IPR011009">
    <property type="entry name" value="Kinase-like_dom_sf"/>
</dbReference>
<evidence type="ECO:0000259" key="22">
    <source>
        <dbReference type="Pfam" id="PF00441"/>
    </source>
</evidence>
<evidence type="ECO:0000256" key="9">
    <source>
        <dbReference type="ARBA" id="ARBA00022832"/>
    </source>
</evidence>
<dbReference type="InterPro" id="IPR050741">
    <property type="entry name" value="Acyl-CoA_dehydrogenase"/>
</dbReference>
<evidence type="ECO:0000259" key="25">
    <source>
        <dbReference type="Pfam" id="PF02771"/>
    </source>
</evidence>
<comment type="cofactor">
    <cofactor evidence="1">
        <name>FAD</name>
        <dbReference type="ChEBI" id="CHEBI:57692"/>
    </cofactor>
</comment>
<comment type="caution">
    <text evidence="26">The sequence shown here is derived from an EMBL/GenBank/DDBJ whole genome shotgun (WGS) entry which is preliminary data.</text>
</comment>
<dbReference type="SUPFAM" id="SSF47203">
    <property type="entry name" value="Acyl-CoA dehydrogenase C-terminal domain-like"/>
    <property type="match status" value="1"/>
</dbReference>
<comment type="similarity">
    <text evidence="5">Belongs to the acyl-CoA dehydrogenase family.</text>
</comment>
<dbReference type="CDD" id="cd05154">
    <property type="entry name" value="ACAD10_11_N-like"/>
    <property type="match status" value="1"/>
</dbReference>
<evidence type="ECO:0000256" key="12">
    <source>
        <dbReference type="ARBA" id="ARBA00023136"/>
    </source>
</evidence>
<dbReference type="GO" id="GO:0050660">
    <property type="term" value="F:flavin adenine dinucleotide binding"/>
    <property type="evidence" value="ECO:0007669"/>
    <property type="project" value="InterPro"/>
</dbReference>
<evidence type="ECO:0000256" key="6">
    <source>
        <dbReference type="ARBA" id="ARBA00011738"/>
    </source>
</evidence>
<comment type="catalytic activity">
    <reaction evidence="20">
        <text>hexacosanoyl-CoA + oxidized [electron-transfer flavoprotein] + H(+) = (2E)-hexacosenoyl-CoA + reduced [electron-transfer flavoprotein]</text>
        <dbReference type="Rhea" id="RHEA:48216"/>
        <dbReference type="Rhea" id="RHEA-COMP:10685"/>
        <dbReference type="Rhea" id="RHEA-COMP:10686"/>
        <dbReference type="ChEBI" id="CHEBI:15378"/>
        <dbReference type="ChEBI" id="CHEBI:57692"/>
        <dbReference type="ChEBI" id="CHEBI:58307"/>
        <dbReference type="ChEBI" id="CHEBI:64868"/>
        <dbReference type="ChEBI" id="CHEBI:74281"/>
    </reaction>
    <physiologicalReaction direction="left-to-right" evidence="20">
        <dbReference type="Rhea" id="RHEA:48217"/>
    </physiologicalReaction>
</comment>
<keyword evidence="13" id="KW-0576">Peroxisome</keyword>
<comment type="catalytic activity">
    <reaction evidence="18">
        <text>tetracosanoyl-CoA + oxidized [electron-transfer flavoprotein] + H(+) = (2E)-tetracosenoyl-CoA + reduced [electron-transfer flavoprotein]</text>
        <dbReference type="Rhea" id="RHEA:47232"/>
        <dbReference type="Rhea" id="RHEA-COMP:10685"/>
        <dbReference type="Rhea" id="RHEA-COMP:10686"/>
        <dbReference type="ChEBI" id="CHEBI:15378"/>
        <dbReference type="ChEBI" id="CHEBI:57692"/>
        <dbReference type="ChEBI" id="CHEBI:58307"/>
        <dbReference type="ChEBI" id="CHEBI:65052"/>
        <dbReference type="ChEBI" id="CHEBI:74693"/>
    </reaction>
    <physiologicalReaction direction="left-to-right" evidence="18">
        <dbReference type="Rhea" id="RHEA:47233"/>
    </physiologicalReaction>
</comment>
<comment type="catalytic activity">
    <reaction evidence="21">
        <text>eicosanoyl-CoA + oxidized [electron-transfer flavoprotein] + H(+) = (2E)-eicosenoyl-CoA + reduced [electron-transfer flavoprotein]</text>
        <dbReference type="Rhea" id="RHEA:47236"/>
        <dbReference type="Rhea" id="RHEA-COMP:10685"/>
        <dbReference type="Rhea" id="RHEA-COMP:10686"/>
        <dbReference type="ChEBI" id="CHEBI:15378"/>
        <dbReference type="ChEBI" id="CHEBI:57380"/>
        <dbReference type="ChEBI" id="CHEBI:57692"/>
        <dbReference type="ChEBI" id="CHEBI:58307"/>
        <dbReference type="ChEBI" id="CHEBI:74691"/>
    </reaction>
    <physiologicalReaction direction="left-to-right" evidence="21">
        <dbReference type="Rhea" id="RHEA:47237"/>
    </physiologicalReaction>
</comment>
<comment type="pathway">
    <text evidence="4">Lipid metabolism; fatty acid beta-oxidation.</text>
</comment>
<feature type="domain" description="Acyl-CoA dehydrogenase/oxidase C-terminal" evidence="22">
    <location>
        <begin position="642"/>
        <end position="792"/>
    </location>
</feature>
<evidence type="ECO:0000256" key="2">
    <source>
        <dbReference type="ARBA" id="ARBA00004275"/>
    </source>
</evidence>
<dbReference type="Pfam" id="PF02770">
    <property type="entry name" value="Acyl-CoA_dh_M"/>
    <property type="match status" value="1"/>
</dbReference>
<dbReference type="AlphaFoldDB" id="A0A9W7KYQ8"/>
<dbReference type="PROSITE" id="PS00109">
    <property type="entry name" value="PROTEIN_KINASE_TYR"/>
    <property type="match status" value="1"/>
</dbReference>
<evidence type="ECO:0000256" key="11">
    <source>
        <dbReference type="ARBA" id="ARBA00023098"/>
    </source>
</evidence>
<dbReference type="InterPro" id="IPR041726">
    <property type="entry name" value="ACAD10_11_N"/>
</dbReference>
<comment type="catalytic activity">
    <reaction evidence="19">
        <text>tricosanoyl-CoA + oxidized [electron-transfer flavoprotein] + H(+) = (2E)-tricosenoyl-CoA + reduced [electron-transfer flavoprotein]</text>
        <dbReference type="Rhea" id="RHEA:48220"/>
        <dbReference type="Rhea" id="RHEA-COMP:10685"/>
        <dbReference type="Rhea" id="RHEA-COMP:10686"/>
        <dbReference type="ChEBI" id="CHEBI:15378"/>
        <dbReference type="ChEBI" id="CHEBI:57692"/>
        <dbReference type="ChEBI" id="CHEBI:58307"/>
        <dbReference type="ChEBI" id="CHEBI:90118"/>
        <dbReference type="ChEBI" id="CHEBI:90119"/>
    </reaction>
    <physiologicalReaction direction="left-to-right" evidence="19">
        <dbReference type="Rhea" id="RHEA:48221"/>
    </physiologicalReaction>
</comment>
<evidence type="ECO:0000313" key="26">
    <source>
        <dbReference type="EMBL" id="GMI16309.1"/>
    </source>
</evidence>
<comment type="subcellular location">
    <subcellularLocation>
        <location evidence="3">Mitochondrion membrane</location>
    </subcellularLocation>
    <subcellularLocation>
        <location evidence="2">Peroxisome</location>
    </subcellularLocation>
</comment>
<dbReference type="SUPFAM" id="SSF56645">
    <property type="entry name" value="Acyl-CoA dehydrogenase NM domain-like"/>
    <property type="match status" value="1"/>
</dbReference>
<dbReference type="GO" id="GO:0033539">
    <property type="term" value="P:fatty acid beta-oxidation using acyl-CoA dehydrogenase"/>
    <property type="evidence" value="ECO:0007669"/>
    <property type="project" value="TreeGrafter"/>
</dbReference>
<dbReference type="GO" id="GO:0031966">
    <property type="term" value="C:mitochondrial membrane"/>
    <property type="evidence" value="ECO:0007669"/>
    <property type="project" value="UniProtKB-SubCell"/>
</dbReference>
<dbReference type="Gene3D" id="3.30.200.20">
    <property type="entry name" value="Phosphorylase Kinase, domain 1"/>
    <property type="match status" value="1"/>
</dbReference>
<dbReference type="InterPro" id="IPR013786">
    <property type="entry name" value="AcylCoA_DH/ox_N"/>
</dbReference>
<dbReference type="GO" id="GO:0003995">
    <property type="term" value="F:acyl-CoA dehydrogenase activity"/>
    <property type="evidence" value="ECO:0007669"/>
    <property type="project" value="TreeGrafter"/>
</dbReference>
<dbReference type="Gene3D" id="2.40.110.10">
    <property type="entry name" value="Butyryl-CoA Dehydrogenase, subunit A, domain 2"/>
    <property type="match status" value="1"/>
</dbReference>
<comment type="subunit">
    <text evidence="6">Homodimer.</text>
</comment>
<feature type="domain" description="Acyl-CoA dehydrogenase/oxidase N-terminal" evidence="25">
    <location>
        <begin position="406"/>
        <end position="521"/>
    </location>
</feature>
<dbReference type="SUPFAM" id="SSF56112">
    <property type="entry name" value="Protein kinase-like (PK-like)"/>
    <property type="match status" value="1"/>
</dbReference>
<dbReference type="Gene3D" id="3.90.1200.10">
    <property type="match status" value="1"/>
</dbReference>
<accession>A0A9W7KYQ8</accession>
<dbReference type="GO" id="GO:0005777">
    <property type="term" value="C:peroxisome"/>
    <property type="evidence" value="ECO:0007669"/>
    <property type="project" value="UniProtKB-SubCell"/>
</dbReference>
<evidence type="ECO:0000256" key="17">
    <source>
        <dbReference type="ARBA" id="ARBA00048020"/>
    </source>
</evidence>
<dbReference type="InterPro" id="IPR037069">
    <property type="entry name" value="AcylCoA_DH/ox_N_sf"/>
</dbReference>
<dbReference type="InterPro" id="IPR002575">
    <property type="entry name" value="Aminoglycoside_PTrfase"/>
</dbReference>
<evidence type="ECO:0000313" key="27">
    <source>
        <dbReference type="Proteomes" id="UP001165122"/>
    </source>
</evidence>
<dbReference type="Pfam" id="PF00441">
    <property type="entry name" value="Acyl-CoA_dh_1"/>
    <property type="match status" value="1"/>
</dbReference>
<evidence type="ECO:0000256" key="10">
    <source>
        <dbReference type="ARBA" id="ARBA00023002"/>
    </source>
</evidence>
<evidence type="ECO:0000256" key="14">
    <source>
        <dbReference type="ARBA" id="ARBA00040622"/>
    </source>
</evidence>
<evidence type="ECO:0000256" key="15">
    <source>
        <dbReference type="ARBA" id="ARBA00046026"/>
    </source>
</evidence>
<dbReference type="InterPro" id="IPR009100">
    <property type="entry name" value="AcylCoA_DH/oxidase_NM_dom_sf"/>
</dbReference>
<dbReference type="Pfam" id="PF01636">
    <property type="entry name" value="APH"/>
    <property type="match status" value="1"/>
</dbReference>
<dbReference type="InterPro" id="IPR006091">
    <property type="entry name" value="Acyl-CoA_Oxase/DH_mid-dom"/>
</dbReference>
<keyword evidence="12" id="KW-0472">Membrane</keyword>
<evidence type="ECO:0000256" key="4">
    <source>
        <dbReference type="ARBA" id="ARBA00005005"/>
    </source>
</evidence>
<keyword evidence="11" id="KW-0443">Lipid metabolism</keyword>
<dbReference type="InterPro" id="IPR009075">
    <property type="entry name" value="AcylCo_DH/oxidase_C"/>
</dbReference>
<dbReference type="InterPro" id="IPR036250">
    <property type="entry name" value="AcylCo_DH-like_C"/>
</dbReference>
<evidence type="ECO:0000256" key="21">
    <source>
        <dbReference type="ARBA" id="ARBA00049140"/>
    </source>
</evidence>
<keyword evidence="8" id="KW-0274">FAD</keyword>
<evidence type="ECO:0000256" key="1">
    <source>
        <dbReference type="ARBA" id="ARBA00001974"/>
    </source>
</evidence>
<evidence type="ECO:0000256" key="5">
    <source>
        <dbReference type="ARBA" id="ARBA00009347"/>
    </source>
</evidence>
<evidence type="ECO:0000256" key="16">
    <source>
        <dbReference type="ARBA" id="ARBA00047443"/>
    </source>
</evidence>
<dbReference type="OrthoDB" id="434771at2759"/>
<evidence type="ECO:0000256" key="18">
    <source>
        <dbReference type="ARBA" id="ARBA00048086"/>
    </source>
</evidence>
<comment type="catalytic activity">
    <reaction evidence="16">
        <text>a 2,3-saturated acyl-CoA + oxidized [electron-transfer flavoprotein] + H(+) = a (2E)-enoyl-CoA + reduced [electron-transfer flavoprotein]</text>
        <dbReference type="Rhea" id="RHEA:44704"/>
        <dbReference type="Rhea" id="RHEA-COMP:10685"/>
        <dbReference type="Rhea" id="RHEA-COMP:10686"/>
        <dbReference type="ChEBI" id="CHEBI:15378"/>
        <dbReference type="ChEBI" id="CHEBI:57692"/>
        <dbReference type="ChEBI" id="CHEBI:58307"/>
        <dbReference type="ChEBI" id="CHEBI:58856"/>
        <dbReference type="ChEBI" id="CHEBI:65111"/>
    </reaction>
    <physiologicalReaction direction="left-to-right" evidence="16">
        <dbReference type="Rhea" id="RHEA:44705"/>
    </physiologicalReaction>
</comment>
<keyword evidence="27" id="KW-1185">Reference proteome</keyword>
<sequence length="800" mass="88287">MLSTAFRTSRLALPKRGLRLNSNSSENVRSAIPLSSLIERLNECDQIGQQIIESESTLSQFTHGQSNPTYILTSPTSKLVIRRKPPGKILPSAHAIEREYTVLKALGTTDFPVPKVLFLEENRDVIGTEFYVYEYVNGTFYKDCAMAGATIEQRKAGYEGLISTAAKLHTLDYESIGLEKYGKPDNYLSRTVETWMKQYNASLSHSESDPTMSYLYDFLKDNLPGSTRNSIVHGDLRVDNMLFTDAEVAGVVDWELSTLGEPFTDVGLLMTPYHTKPEMPIIGGLMGVNLDSVGIPREEEFVERYVDKTGFEELGEQVDYHLTFNAFRMSSILQGVYDRAKGGNASSEQALQVGKLAGFVAQQGKKHAGRFMKGNRFGEGGTGAAFTGKRAFSSSARQFSSSAKGEELKQRVKTFIDEKVMPIETEVLSQGYNGGDDEWKEHPLLDGVKAEARAAGLWNLFLPAISGCSNLEYASVAEQMGRSLIASECFNCQAPDTGNMEVLHMFGTDEQQATYLDPLMEQSIRSGFGMTEPGVASSDATNMSASITETEEGLVLNGKKWWTSNGCHPELKMLIFMGRDSDADDKPRHQQHSMVLVPFPHPGVTVERPLKVFGYTDAPHGHAEINFDNVVVPKSAYVAGKGDGFMIAQARLGPGRIHHCMRLIGMAERSLDLAVRRGEERTAFGKKLKDFQVNRHYYAESRMAIDSTRLMVLNAAKKIDEGGAKNARKEIAMIKIMAPEMAMKVVDGAMQIHGGAGLSQDYPLAHFYAWARVLKLADGPSEVHLDAVAKQVIRDVEKGN</sequence>
<dbReference type="EMBL" id="BRXW01000248">
    <property type="protein sequence ID" value="GMI16309.1"/>
    <property type="molecule type" value="Genomic_DNA"/>
</dbReference>
<comment type="catalytic activity">
    <reaction evidence="17">
        <text>docosanoyl-CoA + oxidized [electron-transfer flavoprotein] + H(+) = (2E)-docosenoyl-CoA + reduced [electron-transfer flavoprotein]</text>
        <dbReference type="Rhea" id="RHEA:47228"/>
        <dbReference type="Rhea" id="RHEA-COMP:10685"/>
        <dbReference type="Rhea" id="RHEA-COMP:10686"/>
        <dbReference type="ChEBI" id="CHEBI:15378"/>
        <dbReference type="ChEBI" id="CHEBI:57692"/>
        <dbReference type="ChEBI" id="CHEBI:58307"/>
        <dbReference type="ChEBI" id="CHEBI:65059"/>
        <dbReference type="ChEBI" id="CHEBI:74692"/>
    </reaction>
    <physiologicalReaction direction="left-to-right" evidence="17">
        <dbReference type="Rhea" id="RHEA:47229"/>
    </physiologicalReaction>
</comment>
<organism evidence="26 27">
    <name type="scientific">Triparma laevis f. longispina</name>
    <dbReference type="NCBI Taxonomy" id="1714387"/>
    <lineage>
        <taxon>Eukaryota</taxon>
        <taxon>Sar</taxon>
        <taxon>Stramenopiles</taxon>
        <taxon>Ochrophyta</taxon>
        <taxon>Bolidophyceae</taxon>
        <taxon>Parmales</taxon>
        <taxon>Triparmaceae</taxon>
        <taxon>Triparma</taxon>
    </lineage>
</organism>
<feature type="domain" description="Aminoglycoside phosphotransferase" evidence="23">
    <location>
        <begin position="58"/>
        <end position="274"/>
    </location>
</feature>
<proteinExistence type="inferred from homology"/>
<evidence type="ECO:0000259" key="23">
    <source>
        <dbReference type="Pfam" id="PF01636"/>
    </source>
</evidence>
<evidence type="ECO:0000256" key="13">
    <source>
        <dbReference type="ARBA" id="ARBA00023140"/>
    </source>
</evidence>
<evidence type="ECO:0000256" key="8">
    <source>
        <dbReference type="ARBA" id="ARBA00022827"/>
    </source>
</evidence>